<reference evidence="6" key="1">
    <citation type="submission" date="2007-08" db="EMBL/GenBank/DDBJ databases">
        <title>Nakaseomyces delphensis CAT2 region.</title>
        <authorList>
            <person name="Wolfe K.H."/>
        </authorList>
    </citation>
    <scope>NUCLEOTIDE SEQUENCE</scope>
    <source>
        <strain evidence="6">CBS 2170</strain>
    </source>
</reference>
<evidence type="ECO:0000256" key="3">
    <source>
        <dbReference type="ARBA" id="ARBA00022833"/>
    </source>
</evidence>
<dbReference type="GO" id="GO:0008270">
    <property type="term" value="F:zinc ion binding"/>
    <property type="evidence" value="ECO:0007669"/>
    <property type="project" value="UniProtKB-UniRule"/>
</dbReference>
<evidence type="ECO:0000259" key="5">
    <source>
        <dbReference type="PROSITE" id="PS51083"/>
    </source>
</evidence>
<name>A7WPK5_NAKDE</name>
<dbReference type="SUPFAM" id="SSF144232">
    <property type="entry name" value="HIT/MYND zinc finger-like"/>
    <property type="match status" value="1"/>
</dbReference>
<proteinExistence type="predicted"/>
<dbReference type="PROSITE" id="PS51083">
    <property type="entry name" value="ZF_HIT"/>
    <property type="match status" value="1"/>
</dbReference>
<keyword evidence="3" id="KW-0862">Zinc</keyword>
<gene>
    <name evidence="6" type="primary">vps71</name>
</gene>
<dbReference type="PANTHER" id="PTHR13093">
    <property type="entry name" value="ZINC FINGER HIT DOMAIN CONTAINING PROTEIN 1"/>
    <property type="match status" value="1"/>
</dbReference>
<evidence type="ECO:0000313" key="6">
    <source>
        <dbReference type="EMBL" id="CAO98878.1"/>
    </source>
</evidence>
<keyword evidence="1" id="KW-0479">Metal-binding</keyword>
<accession>A7WPK5</accession>
<dbReference type="PhylomeDB" id="A7WPK5"/>
<dbReference type="InterPro" id="IPR007529">
    <property type="entry name" value="Znf_HIT"/>
</dbReference>
<dbReference type="EMBL" id="AM850254">
    <property type="protein sequence ID" value="CAO98878.1"/>
    <property type="molecule type" value="Genomic_DNA"/>
</dbReference>
<dbReference type="GO" id="GO:0006338">
    <property type="term" value="P:chromatin remodeling"/>
    <property type="evidence" value="ECO:0007669"/>
    <property type="project" value="InterPro"/>
</dbReference>
<evidence type="ECO:0000256" key="1">
    <source>
        <dbReference type="ARBA" id="ARBA00022723"/>
    </source>
</evidence>
<dbReference type="InterPro" id="IPR039723">
    <property type="entry name" value="Vps71/ZNHIT1"/>
</dbReference>
<protein>
    <submittedName>
        <fullName evidence="6">Component of the SWR1 complex</fullName>
    </submittedName>
</protein>
<evidence type="ECO:0000256" key="4">
    <source>
        <dbReference type="PROSITE-ProRule" id="PRU00453"/>
    </source>
</evidence>
<dbReference type="AlphaFoldDB" id="A7WPK5"/>
<dbReference type="CDD" id="cd21437">
    <property type="entry name" value="zf-HIT_ZNHIT1_like"/>
    <property type="match status" value="1"/>
</dbReference>
<dbReference type="GO" id="GO:0005634">
    <property type="term" value="C:nucleus"/>
    <property type="evidence" value="ECO:0007669"/>
    <property type="project" value="UniProtKB-ARBA"/>
</dbReference>
<feature type="domain" description="HIT-type" evidence="5">
    <location>
        <begin position="239"/>
        <end position="272"/>
    </location>
</feature>
<evidence type="ECO:0000256" key="2">
    <source>
        <dbReference type="ARBA" id="ARBA00022771"/>
    </source>
</evidence>
<organism evidence="6">
    <name type="scientific">Nakaseomyces delphensis</name>
    <name type="common">Yeast</name>
    <name type="synonym">Kluyveromyces delphensis</name>
    <dbReference type="NCBI Taxonomy" id="51657"/>
    <lineage>
        <taxon>Eukaryota</taxon>
        <taxon>Fungi</taxon>
        <taxon>Dikarya</taxon>
        <taxon>Ascomycota</taxon>
        <taxon>Saccharomycotina</taxon>
        <taxon>Saccharomycetes</taxon>
        <taxon>Saccharomycetales</taxon>
        <taxon>Saccharomycetaceae</taxon>
        <taxon>Nakaseomyces</taxon>
    </lineage>
</organism>
<keyword evidence="2 4" id="KW-0863">Zinc-finger</keyword>
<sequence length="275" mass="31239">MPPPFSVEEIDPRTYNPNVYYSALDAEQQRRSMNAIAKMKRNGKKLSSSRSAKRINYSLADLEAKLYTSQNQNGEENNAIDKPESEKANKFTETELIRSKRRFMELDTENIKDISDVPMLLSTTSGISRDRIDNVTTSLSNTNDSSTTSGLVVNDRVSSNNRFEIPTSVFMSYKSTKLPKIHDERKKSTTRNAALRKAMTSKRKLHTYLETMDQITRSVIFHNVYHKKYFKVLPLITICSICGGYDSISNCVACGDKICSVNCFKVHNETRCTGR</sequence>